<dbReference type="InParanoid" id="B0DLR6"/>
<evidence type="ECO:0000313" key="3">
    <source>
        <dbReference type="Proteomes" id="UP000001194"/>
    </source>
</evidence>
<keyword evidence="3" id="KW-1185">Reference proteome</keyword>
<dbReference type="OrthoDB" id="3056056at2759"/>
<evidence type="ECO:0000256" key="1">
    <source>
        <dbReference type="SAM" id="MobiDB-lite"/>
    </source>
</evidence>
<protein>
    <submittedName>
        <fullName evidence="2">Predicted protein</fullName>
    </submittedName>
</protein>
<dbReference type="HOGENOM" id="CLU_799428_0_0_1"/>
<accession>B0DLR6</accession>
<proteinExistence type="predicted"/>
<name>B0DLR6_LACBS</name>
<dbReference type="Proteomes" id="UP000001194">
    <property type="component" value="Unassembled WGS sequence"/>
</dbReference>
<dbReference type="KEGG" id="lbc:LACBIDRAFT_330573"/>
<organism evidence="3">
    <name type="scientific">Laccaria bicolor (strain S238N-H82 / ATCC MYA-4686)</name>
    <name type="common">Bicoloured deceiver</name>
    <name type="synonym">Laccaria laccata var. bicolor</name>
    <dbReference type="NCBI Taxonomy" id="486041"/>
    <lineage>
        <taxon>Eukaryota</taxon>
        <taxon>Fungi</taxon>
        <taxon>Dikarya</taxon>
        <taxon>Basidiomycota</taxon>
        <taxon>Agaricomycotina</taxon>
        <taxon>Agaricomycetes</taxon>
        <taxon>Agaricomycetidae</taxon>
        <taxon>Agaricales</taxon>
        <taxon>Agaricineae</taxon>
        <taxon>Hydnangiaceae</taxon>
        <taxon>Laccaria</taxon>
    </lineage>
</organism>
<sequence>MPAYERAPTKDSGCRRSDTNLMMTGDSRGPGTSTLLHFDKHGSILPESACKPPRHVQLERRTFASFLIRYSSWEERRRAAIQGVLNSRNYRDLACTHHDANVRNYFHSTTKKSAVFSGANVVCFMINERVAMLLHYCHQSSIQPVHTNDGRTQLFKHQPSATYSMPPELNVAGLARTTRKTIERLAPFSQMRLPSSSSDSEAPAAAAAITSKISSKILAYIEILDSSMLAAQIAFHLASEGLVLSTSPQDQEWEVDSEGTIERMRAKAERGLEEARKVERVTRDVPQEFYKIAALTKDKTTIVLLPPDPVHPSVGDRGMVVVGPRRPPFKQLRPSLFPFNAMETHQK</sequence>
<dbReference type="EMBL" id="DS547118">
    <property type="protein sequence ID" value="EDR04341.1"/>
    <property type="molecule type" value="Genomic_DNA"/>
</dbReference>
<reference evidence="2 3" key="1">
    <citation type="journal article" date="2008" name="Nature">
        <title>The genome of Laccaria bicolor provides insights into mycorrhizal symbiosis.</title>
        <authorList>
            <person name="Martin F."/>
            <person name="Aerts A."/>
            <person name="Ahren D."/>
            <person name="Brun A."/>
            <person name="Danchin E.G.J."/>
            <person name="Duchaussoy F."/>
            <person name="Gibon J."/>
            <person name="Kohler A."/>
            <person name="Lindquist E."/>
            <person name="Pereda V."/>
            <person name="Salamov A."/>
            <person name="Shapiro H.J."/>
            <person name="Wuyts J."/>
            <person name="Blaudez D."/>
            <person name="Buee M."/>
            <person name="Brokstein P."/>
            <person name="Canbaeck B."/>
            <person name="Cohen D."/>
            <person name="Courty P.E."/>
            <person name="Coutinho P.M."/>
            <person name="Delaruelle C."/>
            <person name="Detter J.C."/>
            <person name="Deveau A."/>
            <person name="DiFazio S."/>
            <person name="Duplessis S."/>
            <person name="Fraissinet-Tachet L."/>
            <person name="Lucic E."/>
            <person name="Frey-Klett P."/>
            <person name="Fourrey C."/>
            <person name="Feussner I."/>
            <person name="Gay G."/>
            <person name="Grimwood J."/>
            <person name="Hoegger P.J."/>
            <person name="Jain P."/>
            <person name="Kilaru S."/>
            <person name="Labbe J."/>
            <person name="Lin Y.C."/>
            <person name="Legue V."/>
            <person name="Le Tacon F."/>
            <person name="Marmeisse R."/>
            <person name="Melayah D."/>
            <person name="Montanini B."/>
            <person name="Muratet M."/>
            <person name="Nehls U."/>
            <person name="Niculita-Hirzel H."/>
            <person name="Oudot-Le Secq M.P."/>
            <person name="Peter M."/>
            <person name="Quesneville H."/>
            <person name="Rajashekar B."/>
            <person name="Reich M."/>
            <person name="Rouhier N."/>
            <person name="Schmutz J."/>
            <person name="Yin T."/>
            <person name="Chalot M."/>
            <person name="Henrissat B."/>
            <person name="Kuees U."/>
            <person name="Lucas S."/>
            <person name="Van de Peer Y."/>
            <person name="Podila G.K."/>
            <person name="Polle A."/>
            <person name="Pukkila P.J."/>
            <person name="Richardson P.M."/>
            <person name="Rouze P."/>
            <person name="Sanders I.R."/>
            <person name="Stajich J.E."/>
            <person name="Tunlid A."/>
            <person name="Tuskan G."/>
            <person name="Grigoriev I.V."/>
        </authorList>
    </citation>
    <scope>NUCLEOTIDE SEQUENCE [LARGE SCALE GENOMIC DNA]</scope>
    <source>
        <strain evidence="3">S238N-H82 / ATCC MYA-4686</strain>
    </source>
</reference>
<gene>
    <name evidence="2" type="ORF">LACBIDRAFT_330573</name>
</gene>
<dbReference type="AlphaFoldDB" id="B0DLR6"/>
<feature type="compositionally biased region" description="Basic and acidic residues" evidence="1">
    <location>
        <begin position="7"/>
        <end position="18"/>
    </location>
</feature>
<evidence type="ECO:0000313" key="2">
    <source>
        <dbReference type="EMBL" id="EDR04341.1"/>
    </source>
</evidence>
<feature type="region of interest" description="Disordered" evidence="1">
    <location>
        <begin position="1"/>
        <end position="29"/>
    </location>
</feature>
<dbReference type="GeneID" id="6080517"/>
<dbReference type="RefSeq" id="XP_001884860.1">
    <property type="nucleotide sequence ID" value="XM_001884825.1"/>
</dbReference>